<dbReference type="Proteomes" id="UP000335636">
    <property type="component" value="Unassembled WGS sequence"/>
</dbReference>
<dbReference type="Gene3D" id="3.40.50.2300">
    <property type="match status" value="2"/>
</dbReference>
<name>A0A5E4CQI3_MARMO</name>
<proteinExistence type="predicted"/>
<sequence length="511" mass="55407">MSLSSALRPGAASCPVASHKHGLLSLSVSLWGYRVAQGFVFAIEEINRSVHLLPNLTLGFSIRNSGDSVHGALLETLSFLTGQEEPIPNYACGLSLPWVAVVGDTRSVLTLSMARLLGLSRFPQGVHLLQFKSEGLSLSPGSHLHSPTALQVSYSSTLPILSDKTQFPSFLRTLASDLTSSYAVTQLDDDFGQQASSLAAPEPSQAGVCIEVQLYVPSQQSLEKIATIGLLGLRVSGQVWISKGTLHLAMALNVPGVSQVLQGSFGLMFHSSRVPGFPEFLAHLHPSWTPEDMFIQRFWEDTFGCTWPHKNGTVARVVRLCSGNESLRSQEYSFWKVSKADTAYTAVYSIAHALQDLVACEPWDGTCADSGHFLPWQVRGRGGGWGAHSAKLQRPSRIHAAQLNACGLHPSRSTGQGARVPAVTLLQGLDSLLPLYHSARGKSTVAVETFSILASTSGLLGGVFIPKCYFILLRPEQNTLAWLRQGHGAQRERQGQVPWRRCSRRPAPRSL</sequence>
<keyword evidence="2" id="KW-1003">Cell membrane</keyword>
<dbReference type="SUPFAM" id="SSF53822">
    <property type="entry name" value="Periplasmic binding protein-like I"/>
    <property type="match status" value="1"/>
</dbReference>
<dbReference type="PANTHER" id="PTHR24061">
    <property type="entry name" value="CALCIUM-SENSING RECEPTOR-RELATED"/>
    <property type="match status" value="1"/>
</dbReference>
<evidence type="ECO:0000256" key="1">
    <source>
        <dbReference type="ARBA" id="ARBA00004651"/>
    </source>
</evidence>
<keyword evidence="10" id="KW-0807">Transducer</keyword>
<dbReference type="Proteomes" id="UP000662637">
    <property type="component" value="Unassembled WGS sequence"/>
</dbReference>
<evidence type="ECO:0000259" key="11">
    <source>
        <dbReference type="PROSITE" id="PS50259"/>
    </source>
</evidence>
<dbReference type="GO" id="GO:0005886">
    <property type="term" value="C:plasma membrane"/>
    <property type="evidence" value="ECO:0007669"/>
    <property type="project" value="UniProtKB-SubCell"/>
</dbReference>
<dbReference type="AlphaFoldDB" id="A0A5E4CQI3"/>
<reference evidence="12" key="2">
    <citation type="submission" date="2020-08" db="EMBL/GenBank/DDBJ databases">
        <authorList>
            <person name="Shumante A."/>
            <person name="Zimin A.V."/>
            <person name="Puiu D."/>
            <person name="Salzberg S.L."/>
        </authorList>
    </citation>
    <scope>NUCLEOTIDE SEQUENCE</scope>
    <source>
        <strain evidence="12">WC2-LM</strain>
        <tissue evidence="12">Liver</tissue>
    </source>
</reference>
<evidence type="ECO:0000256" key="5">
    <source>
        <dbReference type="ARBA" id="ARBA00022989"/>
    </source>
</evidence>
<dbReference type="Pfam" id="PF01094">
    <property type="entry name" value="ANF_receptor"/>
    <property type="match status" value="1"/>
</dbReference>
<dbReference type="PRINTS" id="PR00248">
    <property type="entry name" value="GPCRMGR"/>
</dbReference>
<keyword evidence="3" id="KW-0812">Transmembrane</keyword>
<evidence type="ECO:0000313" key="14">
    <source>
        <dbReference type="Proteomes" id="UP000335636"/>
    </source>
</evidence>
<evidence type="ECO:0000256" key="4">
    <source>
        <dbReference type="ARBA" id="ARBA00022729"/>
    </source>
</evidence>
<gene>
    <name evidence="12" type="ORF">GHT09_017221</name>
    <name evidence="13" type="ORF">MONAX_5E017528</name>
</gene>
<keyword evidence="14" id="KW-1185">Reference proteome</keyword>
<dbReference type="EMBL" id="CABDUW010001728">
    <property type="protein sequence ID" value="VTJ83540.1"/>
    <property type="molecule type" value="Genomic_DNA"/>
</dbReference>
<dbReference type="InterPro" id="IPR028082">
    <property type="entry name" value="Peripla_BP_I"/>
</dbReference>
<keyword evidence="7" id="KW-0472">Membrane</keyword>
<reference evidence="13 14" key="1">
    <citation type="submission" date="2019-04" db="EMBL/GenBank/DDBJ databases">
        <authorList>
            <person name="Alioto T."/>
            <person name="Alioto T."/>
        </authorList>
    </citation>
    <scope>NUCLEOTIDE SEQUENCE [LARGE SCALE GENOMIC DNA]</scope>
</reference>
<dbReference type="PANTHER" id="PTHR24061:SF529">
    <property type="entry name" value="VOMERONASAL 2, RECEPTOR 53-RELATED"/>
    <property type="match status" value="1"/>
</dbReference>
<dbReference type="InterPro" id="IPR001828">
    <property type="entry name" value="ANF_lig-bd_rcpt"/>
</dbReference>
<protein>
    <recommendedName>
        <fullName evidence="11">G-protein coupled receptors family 3 profile domain-containing protein</fullName>
    </recommendedName>
</protein>
<evidence type="ECO:0000256" key="10">
    <source>
        <dbReference type="ARBA" id="ARBA00023224"/>
    </source>
</evidence>
<dbReference type="GO" id="GO:0004930">
    <property type="term" value="F:G protein-coupled receptor activity"/>
    <property type="evidence" value="ECO:0007669"/>
    <property type="project" value="UniProtKB-KW"/>
</dbReference>
<evidence type="ECO:0000256" key="9">
    <source>
        <dbReference type="ARBA" id="ARBA00023180"/>
    </source>
</evidence>
<evidence type="ECO:0000256" key="3">
    <source>
        <dbReference type="ARBA" id="ARBA00022692"/>
    </source>
</evidence>
<accession>A0A5E4CQI3</accession>
<keyword evidence="8" id="KW-0675">Receptor</keyword>
<organism evidence="13 14">
    <name type="scientific">Marmota monax</name>
    <name type="common">Woodchuck</name>
    <dbReference type="NCBI Taxonomy" id="9995"/>
    <lineage>
        <taxon>Eukaryota</taxon>
        <taxon>Metazoa</taxon>
        <taxon>Chordata</taxon>
        <taxon>Craniata</taxon>
        <taxon>Vertebrata</taxon>
        <taxon>Euteleostomi</taxon>
        <taxon>Mammalia</taxon>
        <taxon>Eutheria</taxon>
        <taxon>Euarchontoglires</taxon>
        <taxon>Glires</taxon>
        <taxon>Rodentia</taxon>
        <taxon>Sciuromorpha</taxon>
        <taxon>Sciuridae</taxon>
        <taxon>Xerinae</taxon>
        <taxon>Marmotini</taxon>
        <taxon>Marmota</taxon>
    </lineage>
</organism>
<evidence type="ECO:0000256" key="6">
    <source>
        <dbReference type="ARBA" id="ARBA00023040"/>
    </source>
</evidence>
<comment type="subcellular location">
    <subcellularLocation>
        <location evidence="1">Cell membrane</location>
        <topology evidence="1">Multi-pass membrane protein</topology>
    </subcellularLocation>
</comment>
<keyword evidence="5" id="KW-1133">Transmembrane helix</keyword>
<dbReference type="PROSITE" id="PS50259">
    <property type="entry name" value="G_PROTEIN_RECEP_F3_4"/>
    <property type="match status" value="1"/>
</dbReference>
<feature type="domain" description="G-protein coupled receptors family 3 profile" evidence="11">
    <location>
        <begin position="431"/>
        <end position="487"/>
    </location>
</feature>
<dbReference type="EMBL" id="WJEC01006688">
    <property type="protein sequence ID" value="KAF7471721.1"/>
    <property type="molecule type" value="Genomic_DNA"/>
</dbReference>
<dbReference type="InterPro" id="IPR000337">
    <property type="entry name" value="GPCR_3"/>
</dbReference>
<dbReference type="InterPro" id="IPR017978">
    <property type="entry name" value="GPCR_3_C"/>
</dbReference>
<evidence type="ECO:0000313" key="13">
    <source>
        <dbReference type="EMBL" id="VTJ83540.1"/>
    </source>
</evidence>
<evidence type="ECO:0000256" key="2">
    <source>
        <dbReference type="ARBA" id="ARBA00022475"/>
    </source>
</evidence>
<evidence type="ECO:0000313" key="12">
    <source>
        <dbReference type="EMBL" id="KAF7471721.1"/>
    </source>
</evidence>
<keyword evidence="4" id="KW-0732">Signal</keyword>
<dbReference type="InterPro" id="IPR000068">
    <property type="entry name" value="GPCR_3_Ca_sens_rcpt-rel"/>
</dbReference>
<evidence type="ECO:0000256" key="8">
    <source>
        <dbReference type="ARBA" id="ARBA00023170"/>
    </source>
</evidence>
<keyword evidence="6" id="KW-0297">G-protein coupled receptor</keyword>
<evidence type="ECO:0000256" key="7">
    <source>
        <dbReference type="ARBA" id="ARBA00023136"/>
    </source>
</evidence>
<keyword evidence="9" id="KW-0325">Glycoprotein</keyword>